<comment type="similarity">
    <text evidence="2">Belongs to the asaB hydroxylase/desaturase family.</text>
</comment>
<dbReference type="AlphaFoldDB" id="A0A6G1LNF6"/>
<gene>
    <name evidence="3" type="ORF">EJ03DRAFT_323319</name>
</gene>
<keyword evidence="1" id="KW-0560">Oxidoreductase</keyword>
<dbReference type="EMBL" id="ML995809">
    <property type="protein sequence ID" value="KAF2773968.1"/>
    <property type="molecule type" value="Genomic_DNA"/>
</dbReference>
<dbReference type="InterPro" id="IPR044053">
    <property type="entry name" value="AsaB-like"/>
</dbReference>
<dbReference type="GO" id="GO:0016491">
    <property type="term" value="F:oxidoreductase activity"/>
    <property type="evidence" value="ECO:0007669"/>
    <property type="project" value="UniProtKB-KW"/>
</dbReference>
<evidence type="ECO:0000313" key="4">
    <source>
        <dbReference type="Proteomes" id="UP000799436"/>
    </source>
</evidence>
<organism evidence="3 4">
    <name type="scientific">Teratosphaeria nubilosa</name>
    <dbReference type="NCBI Taxonomy" id="161662"/>
    <lineage>
        <taxon>Eukaryota</taxon>
        <taxon>Fungi</taxon>
        <taxon>Dikarya</taxon>
        <taxon>Ascomycota</taxon>
        <taxon>Pezizomycotina</taxon>
        <taxon>Dothideomycetes</taxon>
        <taxon>Dothideomycetidae</taxon>
        <taxon>Mycosphaerellales</taxon>
        <taxon>Teratosphaeriaceae</taxon>
        <taxon>Teratosphaeria</taxon>
    </lineage>
</organism>
<protein>
    <recommendedName>
        <fullName evidence="5">CmcJ-like methyltransferase</fullName>
    </recommendedName>
</protein>
<dbReference type="NCBIfam" id="NF041278">
    <property type="entry name" value="CmcJ_NvfI_EfuI"/>
    <property type="match status" value="1"/>
</dbReference>
<name>A0A6G1LNF6_9PEZI</name>
<dbReference type="OrthoDB" id="412788at2759"/>
<evidence type="ECO:0000256" key="2">
    <source>
        <dbReference type="ARBA" id="ARBA00023604"/>
    </source>
</evidence>
<evidence type="ECO:0000256" key="1">
    <source>
        <dbReference type="ARBA" id="ARBA00023002"/>
    </source>
</evidence>
<dbReference type="PANTHER" id="PTHR34598:SF3">
    <property type="entry name" value="OXIDOREDUCTASE AN1597"/>
    <property type="match status" value="1"/>
</dbReference>
<evidence type="ECO:0008006" key="5">
    <source>
        <dbReference type="Google" id="ProtNLM"/>
    </source>
</evidence>
<sequence length="293" mass="33967">MSPAKLVNGVQTRLNYRKPPATPESLNTAISLYSQDDAFHDQREVLVKDVRHELDRFTIESEGFEYLHDVVDIQDWDDAAEVKRVLLKETPELIRKRLGASQVYLTAERIRHSVNDGTKTDTTPVYAIHGDATRQSGWDLLQTSLAQMDAAERPTNLPPTGRVMLVNVWRPLRTITRDPLGFLVSSSVKAEDRHEQRFSRPQDTFSVFGRPRGDYWLDTPSWSEDHEWVFLRHQRPEEPVMFAQWDSRGCEQGGGKFENKYCLYHSCFEDEECRNDRGRASMELKCLVFFDED</sequence>
<accession>A0A6G1LNF6</accession>
<reference evidence="3" key="1">
    <citation type="journal article" date="2020" name="Stud. Mycol.">
        <title>101 Dothideomycetes genomes: a test case for predicting lifestyles and emergence of pathogens.</title>
        <authorList>
            <person name="Haridas S."/>
            <person name="Albert R."/>
            <person name="Binder M."/>
            <person name="Bloem J."/>
            <person name="Labutti K."/>
            <person name="Salamov A."/>
            <person name="Andreopoulos B."/>
            <person name="Baker S."/>
            <person name="Barry K."/>
            <person name="Bills G."/>
            <person name="Bluhm B."/>
            <person name="Cannon C."/>
            <person name="Castanera R."/>
            <person name="Culley D."/>
            <person name="Daum C."/>
            <person name="Ezra D."/>
            <person name="Gonzalez J."/>
            <person name="Henrissat B."/>
            <person name="Kuo A."/>
            <person name="Liang C."/>
            <person name="Lipzen A."/>
            <person name="Lutzoni F."/>
            <person name="Magnuson J."/>
            <person name="Mondo S."/>
            <person name="Nolan M."/>
            <person name="Ohm R."/>
            <person name="Pangilinan J."/>
            <person name="Park H.-J."/>
            <person name="Ramirez L."/>
            <person name="Alfaro M."/>
            <person name="Sun H."/>
            <person name="Tritt A."/>
            <person name="Yoshinaga Y."/>
            <person name="Zwiers L.-H."/>
            <person name="Turgeon B."/>
            <person name="Goodwin S."/>
            <person name="Spatafora J."/>
            <person name="Crous P."/>
            <person name="Grigoriev I."/>
        </authorList>
    </citation>
    <scope>NUCLEOTIDE SEQUENCE</scope>
    <source>
        <strain evidence="3">CBS 116005</strain>
    </source>
</reference>
<dbReference type="Proteomes" id="UP000799436">
    <property type="component" value="Unassembled WGS sequence"/>
</dbReference>
<keyword evidence="4" id="KW-1185">Reference proteome</keyword>
<proteinExistence type="inferred from homology"/>
<evidence type="ECO:0000313" key="3">
    <source>
        <dbReference type="EMBL" id="KAF2773968.1"/>
    </source>
</evidence>
<dbReference type="PANTHER" id="PTHR34598">
    <property type="entry name" value="BLL6449 PROTEIN"/>
    <property type="match status" value="1"/>
</dbReference>